<keyword evidence="1" id="KW-1133">Transmembrane helix</keyword>
<evidence type="ECO:0000313" key="3">
    <source>
        <dbReference type="Proteomes" id="UP000622653"/>
    </source>
</evidence>
<accession>A0A8J7KKS0</accession>
<keyword evidence="1" id="KW-0472">Membrane</keyword>
<dbReference type="RefSeq" id="WP_194561815.1">
    <property type="nucleotide sequence ID" value="NZ_JADKPV010000001.1"/>
</dbReference>
<comment type="caution">
    <text evidence="2">The sequence shown here is derived from an EMBL/GenBank/DDBJ whole genome shotgun (WGS) entry which is preliminary data.</text>
</comment>
<sequence>MKRFVSFIVSIVLLVTLGTMGFLLLNQPEVASYQETLRNYEWFYPTLLSLFIISVVMAFAILIFSLSPSYKRRGLYLKYNDGEIYMNKKSIEKNIQHTLAKYEDVRQPSIDVKLYQKKHASYIDIHVNMLMARTEQVQTLLETIRNDLKASTEHFSELPVREVSLNVLDQKALNQRVL</sequence>
<proteinExistence type="predicted"/>
<evidence type="ECO:0000256" key="1">
    <source>
        <dbReference type="SAM" id="Phobius"/>
    </source>
</evidence>
<dbReference type="AlphaFoldDB" id="A0A8J7KKS0"/>
<gene>
    <name evidence="2" type="primary">amaP</name>
    <name evidence="2" type="ORF">IRY55_03270</name>
</gene>
<dbReference type="EMBL" id="JADKPV010000001">
    <property type="protein sequence ID" value="MBF4500374.1"/>
    <property type="molecule type" value="Genomic_DNA"/>
</dbReference>
<feature type="transmembrane region" description="Helical" evidence="1">
    <location>
        <begin position="42"/>
        <end position="66"/>
    </location>
</feature>
<keyword evidence="3" id="KW-1185">Reference proteome</keyword>
<evidence type="ECO:0000313" key="2">
    <source>
        <dbReference type="EMBL" id="MBF4500374.1"/>
    </source>
</evidence>
<dbReference type="Proteomes" id="UP000622653">
    <property type="component" value="Unassembled WGS sequence"/>
</dbReference>
<keyword evidence="1" id="KW-0812">Transmembrane</keyword>
<name>A0A8J7KKS0_9BACL</name>
<organism evidence="2 3">
    <name type="scientific">Savagea serpentis</name>
    <dbReference type="NCBI Taxonomy" id="2785297"/>
    <lineage>
        <taxon>Bacteria</taxon>
        <taxon>Bacillati</taxon>
        <taxon>Bacillota</taxon>
        <taxon>Bacilli</taxon>
        <taxon>Bacillales</taxon>
        <taxon>Caryophanaceae</taxon>
        <taxon>Savagea</taxon>
    </lineage>
</organism>
<reference evidence="2" key="1">
    <citation type="submission" date="2020-11" db="EMBL/GenBank/DDBJ databases">
        <title>Multidrug resistant novel bacterium Savagea serpentis sp. nov., isolated from the scats of a vine snake (Ahaetulla nasuta).</title>
        <authorList>
            <person name="Venkata Ramana V."/>
            <person name="Vikas Patil S."/>
            <person name="Yogita Lugani V."/>
        </authorList>
    </citation>
    <scope>NUCLEOTIDE SEQUENCE</scope>
    <source>
        <strain evidence="2">SN6</strain>
    </source>
</reference>
<dbReference type="NCBIfam" id="NF033218">
    <property type="entry name" value="anchor_AmaP"/>
    <property type="match status" value="1"/>
</dbReference>
<protein>
    <submittedName>
        <fullName evidence="2">Alkaline shock response membrane anchor protein AmaP</fullName>
    </submittedName>
</protein>